<dbReference type="Proteomes" id="UP000198287">
    <property type="component" value="Unassembled WGS sequence"/>
</dbReference>
<keyword evidence="1" id="KW-1133">Transmembrane helix</keyword>
<feature type="transmembrane region" description="Helical" evidence="1">
    <location>
        <begin position="288"/>
        <end position="312"/>
    </location>
</feature>
<sequence length="580" mass="66793">MPGILSFIDETSLEVDGEQIYEFSHDGTHLRKKLCWLLIFYFDRLPSTLIRLHDFVKIYVRKYFNRLNMNNLIELEKSQNPENIFTVLGTEKLEKSENVFSFLKAHLPELVMVSTLKVDSEICWPAICDAYQYKSSGDNRDRNLNLATAIKNIPSRKAWYYYGRDTHEYSQNDMFLRFGTKDRNPFEISEMHDYIVYTITRIVNASLHNYVWNESPLRWDCCNAMQCLTRNACPIPIIRFYKSYMFELGEHLRSPSIIATGFSEYNFLTCYSEKQVSFWIYLAPFQTLVWIGILVGFVMISVLTGIYAWVIFGIDRFNLYFFYTGSILGPRMTEIDRESRSIYTSSFSPSRIDPVPNKHGRVGYLFYNSSPVRDGATIQQFSMVSLHKTGYKLQTPTKRFQSAFAASHQLILYSEGSGNSLPATDIISAIEEEILTCGKSVLVAEKTDLMAHLKYYTKSYPWVKFNYISKQTSIIGQLVGWGFETTRGSPVVKSFVALLESGIDEKLNEFLAITEMKQQLNNTRLTKRKMLQEGEITFGINAVKLGESIQTVFIIWAGLIVLGGMLFLGEILRTKNRSGK</sequence>
<feature type="transmembrane region" description="Helical" evidence="1">
    <location>
        <begin position="553"/>
        <end position="572"/>
    </location>
</feature>
<keyword evidence="1" id="KW-0812">Transmembrane</keyword>
<dbReference type="EMBL" id="LNIX01000010">
    <property type="protein sequence ID" value="OXA49712.1"/>
    <property type="molecule type" value="Genomic_DNA"/>
</dbReference>
<protein>
    <submittedName>
        <fullName evidence="2">Uncharacterized protein</fullName>
    </submittedName>
</protein>
<dbReference type="AlphaFoldDB" id="A0A226DW64"/>
<dbReference type="OrthoDB" id="8299140at2759"/>
<dbReference type="STRING" id="158441.A0A226DW64"/>
<keyword evidence="1" id="KW-0472">Membrane</keyword>
<evidence type="ECO:0000256" key="1">
    <source>
        <dbReference type="SAM" id="Phobius"/>
    </source>
</evidence>
<evidence type="ECO:0000313" key="3">
    <source>
        <dbReference type="Proteomes" id="UP000198287"/>
    </source>
</evidence>
<accession>A0A226DW64</accession>
<reference evidence="2 3" key="1">
    <citation type="submission" date="2015-12" db="EMBL/GenBank/DDBJ databases">
        <title>The genome of Folsomia candida.</title>
        <authorList>
            <person name="Faddeeva A."/>
            <person name="Derks M.F."/>
            <person name="Anvar Y."/>
            <person name="Smit S."/>
            <person name="Van Straalen N."/>
            <person name="Roelofs D."/>
        </authorList>
    </citation>
    <scope>NUCLEOTIDE SEQUENCE [LARGE SCALE GENOMIC DNA]</scope>
    <source>
        <strain evidence="2 3">VU population</strain>
        <tissue evidence="2">Whole body</tissue>
    </source>
</reference>
<keyword evidence="3" id="KW-1185">Reference proteome</keyword>
<organism evidence="2 3">
    <name type="scientific">Folsomia candida</name>
    <name type="common">Springtail</name>
    <dbReference type="NCBI Taxonomy" id="158441"/>
    <lineage>
        <taxon>Eukaryota</taxon>
        <taxon>Metazoa</taxon>
        <taxon>Ecdysozoa</taxon>
        <taxon>Arthropoda</taxon>
        <taxon>Hexapoda</taxon>
        <taxon>Collembola</taxon>
        <taxon>Entomobryomorpha</taxon>
        <taxon>Isotomoidea</taxon>
        <taxon>Isotomidae</taxon>
        <taxon>Proisotominae</taxon>
        <taxon>Folsomia</taxon>
    </lineage>
</organism>
<name>A0A226DW64_FOLCA</name>
<evidence type="ECO:0000313" key="2">
    <source>
        <dbReference type="EMBL" id="OXA49712.1"/>
    </source>
</evidence>
<gene>
    <name evidence="2" type="ORF">Fcan01_15834</name>
</gene>
<proteinExistence type="predicted"/>
<comment type="caution">
    <text evidence="2">The sequence shown here is derived from an EMBL/GenBank/DDBJ whole genome shotgun (WGS) entry which is preliminary data.</text>
</comment>